<feature type="region of interest" description="Disordered" evidence="8">
    <location>
        <begin position="1"/>
        <end position="111"/>
    </location>
</feature>
<dbReference type="InterPro" id="IPR011598">
    <property type="entry name" value="bHLH_dom"/>
</dbReference>
<sequence>MQPSFTEQVFLRDTHTRAARPGSTGASLPETRLDTLTEAHIPNECRIGGSVTRGKVEYKQDGGKEDVGDEEGNEKRPEKDGVGKTRRGRVQLPKAEANSSTSDDKVSVDSEKSNRIAFVMSSEYSFCSEGGFDELSSSSVLRLKRNRRIKANDRERHRMHTLNDALERLRMALPTFPEDTKLTKIETLRFAHNYIWALSQTLGNAEPGEITVNVGNVTVSISDNGNMITSSTGSCAVAAQKRLGPSHTPFPYPQERFVPEWQEYDCYSDQSVSPPMQQYHQPCYDQRMYHAQHQLPQPYHMGHTSMYQCL</sequence>
<organism evidence="10 11">
    <name type="scientific">Dufourea novaeangliae</name>
    <name type="common">Sweat bee</name>
    <dbReference type="NCBI Taxonomy" id="178035"/>
    <lineage>
        <taxon>Eukaryota</taxon>
        <taxon>Metazoa</taxon>
        <taxon>Ecdysozoa</taxon>
        <taxon>Arthropoda</taxon>
        <taxon>Hexapoda</taxon>
        <taxon>Insecta</taxon>
        <taxon>Pterygota</taxon>
        <taxon>Neoptera</taxon>
        <taxon>Endopterygota</taxon>
        <taxon>Hymenoptera</taxon>
        <taxon>Apocrita</taxon>
        <taxon>Aculeata</taxon>
        <taxon>Apoidea</taxon>
        <taxon>Anthophila</taxon>
        <taxon>Halictidae</taxon>
        <taxon>Rophitinae</taxon>
        <taxon>Dufourea</taxon>
    </lineage>
</organism>
<feature type="compositionally biased region" description="Basic and acidic residues" evidence="8">
    <location>
        <begin position="73"/>
        <end position="83"/>
    </location>
</feature>
<dbReference type="STRING" id="178035.A0A154PK97"/>
<evidence type="ECO:0000256" key="8">
    <source>
        <dbReference type="SAM" id="MobiDB-lite"/>
    </source>
</evidence>
<accession>A0A154PK97</accession>
<dbReference type="CDD" id="cd11428">
    <property type="entry name" value="bHLH_TS_NGN"/>
    <property type="match status" value="1"/>
</dbReference>
<dbReference type="PANTHER" id="PTHR19290:SF163">
    <property type="entry name" value="BASIC HELIX-LOOP-HELIX NEURAL TRANSCRIPTION FACTOR TAP"/>
    <property type="match status" value="1"/>
</dbReference>
<feature type="domain" description="BHLH" evidence="9">
    <location>
        <begin position="146"/>
        <end position="198"/>
    </location>
</feature>
<dbReference type="EMBL" id="KQ434943">
    <property type="protein sequence ID" value="KZC12276.1"/>
    <property type="molecule type" value="Genomic_DNA"/>
</dbReference>
<proteinExistence type="predicted"/>
<evidence type="ECO:0000313" key="10">
    <source>
        <dbReference type="EMBL" id="KZC12276.1"/>
    </source>
</evidence>
<dbReference type="GO" id="GO:0045944">
    <property type="term" value="P:positive regulation of transcription by RNA polymerase II"/>
    <property type="evidence" value="ECO:0007669"/>
    <property type="project" value="TreeGrafter"/>
</dbReference>
<keyword evidence="3" id="KW-0524">Neurogenesis</keyword>
<dbReference type="InterPro" id="IPR036638">
    <property type="entry name" value="HLH_DNA-bd_sf"/>
</dbReference>
<evidence type="ECO:0000256" key="5">
    <source>
        <dbReference type="ARBA" id="ARBA00023125"/>
    </source>
</evidence>
<feature type="compositionally biased region" description="Basic and acidic residues" evidence="8">
    <location>
        <begin position="54"/>
        <end position="66"/>
    </location>
</feature>
<dbReference type="GO" id="GO:0061564">
    <property type="term" value="P:axon development"/>
    <property type="evidence" value="ECO:0007669"/>
    <property type="project" value="TreeGrafter"/>
</dbReference>
<dbReference type="PANTHER" id="PTHR19290">
    <property type="entry name" value="BASIC HELIX-LOOP-HELIX PROTEIN NEUROGENIN-RELATED"/>
    <property type="match status" value="1"/>
</dbReference>
<dbReference type="Gene3D" id="4.10.280.10">
    <property type="entry name" value="Helix-loop-helix DNA-binding domain"/>
    <property type="match status" value="1"/>
</dbReference>
<name>A0A154PK97_DUFNO</name>
<dbReference type="InterPro" id="IPR050359">
    <property type="entry name" value="bHLH_transcription_factors"/>
</dbReference>
<feature type="compositionally biased region" description="Basic and acidic residues" evidence="8">
    <location>
        <begin position="31"/>
        <end position="43"/>
    </location>
</feature>
<keyword evidence="1" id="KW-0217">Developmental protein</keyword>
<dbReference type="SUPFAM" id="SSF47459">
    <property type="entry name" value="HLH, helix-loop-helix DNA-binding domain"/>
    <property type="match status" value="1"/>
</dbReference>
<dbReference type="AlphaFoldDB" id="A0A154PK97"/>
<protein>
    <submittedName>
        <fullName evidence="10">Neurogenin-1</fullName>
    </submittedName>
</protein>
<evidence type="ECO:0000256" key="3">
    <source>
        <dbReference type="ARBA" id="ARBA00022902"/>
    </source>
</evidence>
<keyword evidence="5" id="KW-0238">DNA-binding</keyword>
<evidence type="ECO:0000256" key="7">
    <source>
        <dbReference type="ARBA" id="ARBA00023242"/>
    </source>
</evidence>
<evidence type="ECO:0000259" key="9">
    <source>
        <dbReference type="PROSITE" id="PS50888"/>
    </source>
</evidence>
<keyword evidence="6" id="KW-0804">Transcription</keyword>
<gene>
    <name evidence="10" type="ORF">WN55_03790</name>
</gene>
<dbReference type="GO" id="GO:0046983">
    <property type="term" value="F:protein dimerization activity"/>
    <property type="evidence" value="ECO:0007669"/>
    <property type="project" value="InterPro"/>
</dbReference>
<dbReference type="SMART" id="SM00353">
    <property type="entry name" value="HLH"/>
    <property type="match status" value="1"/>
</dbReference>
<keyword evidence="7" id="KW-0539">Nucleus</keyword>
<dbReference type="Proteomes" id="UP000076502">
    <property type="component" value="Unassembled WGS sequence"/>
</dbReference>
<dbReference type="GO" id="GO:0007423">
    <property type="term" value="P:sensory organ development"/>
    <property type="evidence" value="ECO:0007669"/>
    <property type="project" value="TreeGrafter"/>
</dbReference>
<dbReference type="PROSITE" id="PS50888">
    <property type="entry name" value="BHLH"/>
    <property type="match status" value="1"/>
</dbReference>
<keyword evidence="11" id="KW-1185">Reference proteome</keyword>
<keyword evidence="2" id="KW-0221">Differentiation</keyword>
<dbReference type="GO" id="GO:0005634">
    <property type="term" value="C:nucleus"/>
    <property type="evidence" value="ECO:0007669"/>
    <property type="project" value="TreeGrafter"/>
</dbReference>
<dbReference type="FunFam" id="4.10.280.10:FF:000006">
    <property type="entry name" value="Neurogenic differentiation factor"/>
    <property type="match status" value="1"/>
</dbReference>
<keyword evidence="4" id="KW-0805">Transcription regulation</keyword>
<evidence type="ECO:0000256" key="6">
    <source>
        <dbReference type="ARBA" id="ARBA00023163"/>
    </source>
</evidence>
<evidence type="ECO:0000256" key="4">
    <source>
        <dbReference type="ARBA" id="ARBA00023015"/>
    </source>
</evidence>
<evidence type="ECO:0000313" key="11">
    <source>
        <dbReference type="Proteomes" id="UP000076502"/>
    </source>
</evidence>
<feature type="compositionally biased region" description="Basic and acidic residues" evidence="8">
    <location>
        <begin position="102"/>
        <end position="111"/>
    </location>
</feature>
<dbReference type="Pfam" id="PF00010">
    <property type="entry name" value="HLH"/>
    <property type="match status" value="1"/>
</dbReference>
<dbReference type="GO" id="GO:0000981">
    <property type="term" value="F:DNA-binding transcription factor activity, RNA polymerase II-specific"/>
    <property type="evidence" value="ECO:0007669"/>
    <property type="project" value="TreeGrafter"/>
</dbReference>
<evidence type="ECO:0000256" key="2">
    <source>
        <dbReference type="ARBA" id="ARBA00022782"/>
    </source>
</evidence>
<dbReference type="GO" id="GO:0070888">
    <property type="term" value="F:E-box binding"/>
    <property type="evidence" value="ECO:0007669"/>
    <property type="project" value="TreeGrafter"/>
</dbReference>
<reference evidence="10 11" key="1">
    <citation type="submission" date="2015-07" db="EMBL/GenBank/DDBJ databases">
        <title>The genome of Dufourea novaeangliae.</title>
        <authorList>
            <person name="Pan H."/>
            <person name="Kapheim K."/>
        </authorList>
    </citation>
    <scope>NUCLEOTIDE SEQUENCE [LARGE SCALE GENOMIC DNA]</scope>
    <source>
        <strain evidence="10">0120121106</strain>
        <tissue evidence="10">Whole body</tissue>
    </source>
</reference>
<evidence type="ECO:0000256" key="1">
    <source>
        <dbReference type="ARBA" id="ARBA00022473"/>
    </source>
</evidence>
<dbReference type="OrthoDB" id="5969565at2759"/>